<evidence type="ECO:0000256" key="1">
    <source>
        <dbReference type="ARBA" id="ARBA00022614"/>
    </source>
</evidence>
<keyword evidence="1" id="KW-0433">Leucine-rich repeat</keyword>
<dbReference type="Pfam" id="PF13855">
    <property type="entry name" value="LRR_8"/>
    <property type="match status" value="1"/>
</dbReference>
<name>A0A7E6FPR9_9MOLL</name>
<dbReference type="GO" id="GO:0005886">
    <property type="term" value="C:plasma membrane"/>
    <property type="evidence" value="ECO:0007669"/>
    <property type="project" value="TreeGrafter"/>
</dbReference>
<dbReference type="Gene3D" id="3.80.10.10">
    <property type="entry name" value="Ribonuclease Inhibitor"/>
    <property type="match status" value="1"/>
</dbReference>
<gene>
    <name evidence="6" type="primary">LOC115224653</name>
</gene>
<feature type="chain" id="PRO_5028947214" evidence="4">
    <location>
        <begin position="24"/>
        <end position="157"/>
    </location>
</feature>
<dbReference type="InterPro" id="IPR050541">
    <property type="entry name" value="LRR_TM_domain-containing"/>
</dbReference>
<feature type="signal peptide" evidence="4">
    <location>
        <begin position="1"/>
        <end position="23"/>
    </location>
</feature>
<dbReference type="InterPro" id="IPR032675">
    <property type="entry name" value="LRR_dom_sf"/>
</dbReference>
<keyword evidence="2 4" id="KW-0732">Signal</keyword>
<evidence type="ECO:0000313" key="5">
    <source>
        <dbReference type="Proteomes" id="UP000515154"/>
    </source>
</evidence>
<keyword evidence="3" id="KW-0677">Repeat</keyword>
<dbReference type="InterPro" id="IPR001611">
    <property type="entry name" value="Leu-rich_rpt"/>
</dbReference>
<dbReference type="AlphaFoldDB" id="A0A7E6FPR9"/>
<dbReference type="SUPFAM" id="SSF52058">
    <property type="entry name" value="L domain-like"/>
    <property type="match status" value="1"/>
</dbReference>
<evidence type="ECO:0000256" key="2">
    <source>
        <dbReference type="ARBA" id="ARBA00022729"/>
    </source>
</evidence>
<dbReference type="Pfam" id="PF00560">
    <property type="entry name" value="LRR_1"/>
    <property type="match status" value="1"/>
</dbReference>
<proteinExistence type="predicted"/>
<protein>
    <submittedName>
        <fullName evidence="6">Leucine-rich repeat-containing protein 4-like isoform X2</fullName>
    </submittedName>
</protein>
<keyword evidence="5" id="KW-1185">Reference proteome</keyword>
<accession>A0A7E6FPR9</accession>
<dbReference type="RefSeq" id="XP_036369515.1">
    <property type="nucleotide sequence ID" value="XM_036513622.1"/>
</dbReference>
<dbReference type="PANTHER" id="PTHR24369:SF210">
    <property type="entry name" value="CHAOPTIN-RELATED"/>
    <property type="match status" value="1"/>
</dbReference>
<dbReference type="InterPro" id="IPR003591">
    <property type="entry name" value="Leu-rich_rpt_typical-subtyp"/>
</dbReference>
<dbReference type="PANTHER" id="PTHR24369">
    <property type="entry name" value="ANTIGEN BSP, PUTATIVE-RELATED"/>
    <property type="match status" value="1"/>
</dbReference>
<sequence length="157" mass="17856">MFQQLKLTFALILFMSFCLESHAASDICKTCECKNNETRIDCSSRGLTSAPQPIPPNVVDLDLSYNDLHTIEAETFPNLFSLQTLDFRGNKIEEVNEEAFRNLSSLESLDFQDNKIMQLKAGTFQNLSKLTDLYLQYNDITEIEVGCFQNLPSLKTL</sequence>
<dbReference type="SMART" id="SM00369">
    <property type="entry name" value="LRR_TYP"/>
    <property type="match status" value="4"/>
</dbReference>
<dbReference type="PROSITE" id="PS51450">
    <property type="entry name" value="LRR"/>
    <property type="match status" value="1"/>
</dbReference>
<reference evidence="6" key="1">
    <citation type="submission" date="2025-08" db="UniProtKB">
        <authorList>
            <consortium name="RefSeq"/>
        </authorList>
    </citation>
    <scope>IDENTIFICATION</scope>
</reference>
<evidence type="ECO:0000256" key="3">
    <source>
        <dbReference type="ARBA" id="ARBA00022737"/>
    </source>
</evidence>
<dbReference type="Proteomes" id="UP000515154">
    <property type="component" value="Linkage group LG26"/>
</dbReference>
<dbReference type="FunFam" id="3.80.10.10:FF:000082">
    <property type="entry name" value="Leucine-rich repeat-containing 24"/>
    <property type="match status" value="1"/>
</dbReference>
<organism evidence="5 6">
    <name type="scientific">Octopus sinensis</name>
    <name type="common">East Asian common octopus</name>
    <dbReference type="NCBI Taxonomy" id="2607531"/>
    <lineage>
        <taxon>Eukaryota</taxon>
        <taxon>Metazoa</taxon>
        <taxon>Spiralia</taxon>
        <taxon>Lophotrochozoa</taxon>
        <taxon>Mollusca</taxon>
        <taxon>Cephalopoda</taxon>
        <taxon>Coleoidea</taxon>
        <taxon>Octopodiformes</taxon>
        <taxon>Octopoda</taxon>
        <taxon>Incirrata</taxon>
        <taxon>Octopodidae</taxon>
        <taxon>Octopus</taxon>
    </lineage>
</organism>
<evidence type="ECO:0000313" key="6">
    <source>
        <dbReference type="RefSeq" id="XP_036369515.1"/>
    </source>
</evidence>
<evidence type="ECO:0000256" key="4">
    <source>
        <dbReference type="SAM" id="SignalP"/>
    </source>
</evidence>